<dbReference type="GO" id="GO:0004177">
    <property type="term" value="F:aminopeptidase activity"/>
    <property type="evidence" value="ECO:0007669"/>
    <property type="project" value="UniProtKB-KW"/>
</dbReference>
<comment type="caution">
    <text evidence="2">The sequence shown here is derived from an EMBL/GenBank/DDBJ whole genome shotgun (WGS) entry which is preliminary data.</text>
</comment>
<dbReference type="InterPro" id="IPR036005">
    <property type="entry name" value="Creatinase/aminopeptidase-like"/>
</dbReference>
<dbReference type="InterPro" id="IPR050659">
    <property type="entry name" value="Peptidase_M24B"/>
</dbReference>
<organism evidence="2 3">
    <name type="scientific">Paenibacillus pinisoli</name>
    <dbReference type="NCBI Taxonomy" id="1276110"/>
    <lineage>
        <taxon>Bacteria</taxon>
        <taxon>Bacillati</taxon>
        <taxon>Bacillota</taxon>
        <taxon>Bacilli</taxon>
        <taxon>Bacillales</taxon>
        <taxon>Paenibacillaceae</taxon>
        <taxon>Paenibacillus</taxon>
    </lineage>
</organism>
<evidence type="ECO:0000313" key="3">
    <source>
        <dbReference type="Proteomes" id="UP000267798"/>
    </source>
</evidence>
<dbReference type="Pfam" id="PF00557">
    <property type="entry name" value="Peptidase_M24"/>
    <property type="match status" value="1"/>
</dbReference>
<dbReference type="EMBL" id="QXQB01000002">
    <property type="protein sequence ID" value="RJX39564.1"/>
    <property type="molecule type" value="Genomic_DNA"/>
</dbReference>
<dbReference type="AlphaFoldDB" id="A0A3A6Q0R5"/>
<dbReference type="Gene3D" id="3.90.230.10">
    <property type="entry name" value="Creatinase/methionine aminopeptidase superfamily"/>
    <property type="match status" value="1"/>
</dbReference>
<evidence type="ECO:0000313" key="2">
    <source>
        <dbReference type="EMBL" id="RJX39564.1"/>
    </source>
</evidence>
<keyword evidence="2" id="KW-0378">Hydrolase</keyword>
<feature type="domain" description="Peptidase M24" evidence="1">
    <location>
        <begin position="16"/>
        <end position="236"/>
    </location>
</feature>
<keyword evidence="2" id="KW-0031">Aminopeptidase</keyword>
<keyword evidence="3" id="KW-1185">Reference proteome</keyword>
<protein>
    <submittedName>
        <fullName evidence="2">Aminopeptidase P family protein</fullName>
    </submittedName>
</protein>
<evidence type="ECO:0000259" key="1">
    <source>
        <dbReference type="Pfam" id="PF00557"/>
    </source>
</evidence>
<sequence>MQGRGLMMEHLSQYTYVQSIAKATISELQEIIKEGITEKEIVYRAEEIMRNKGIQSFWYHGVGAFVHVGKRTIISESGKEYKPSDTVVGRHDIVTIDLSPEINTYWGDYARTLIVTDGNVIAEEALANTQTESAVEFSHGINAEKEIHKKFIEFVRPDMTFEEVYSYMNEVIQQLGYINLDFSGNLGHTIEFHKDQRRYFESGNKMKLSEGSLFTFEPHIKYRNGEYGFKRENIYYFRNGEILVL</sequence>
<dbReference type="OrthoDB" id="9815473at2"/>
<accession>A0A3A6Q0R5</accession>
<dbReference type="CDD" id="cd01066">
    <property type="entry name" value="APP_MetAP"/>
    <property type="match status" value="1"/>
</dbReference>
<dbReference type="PANTHER" id="PTHR46112">
    <property type="entry name" value="AMINOPEPTIDASE"/>
    <property type="match status" value="1"/>
</dbReference>
<keyword evidence="2" id="KW-0645">Protease</keyword>
<dbReference type="InterPro" id="IPR000994">
    <property type="entry name" value="Pept_M24"/>
</dbReference>
<proteinExistence type="predicted"/>
<dbReference type="PANTHER" id="PTHR46112:SF2">
    <property type="entry name" value="XAA-PRO AMINOPEPTIDASE P-RELATED"/>
    <property type="match status" value="1"/>
</dbReference>
<gene>
    <name evidence="2" type="ORF">D3P09_09105</name>
</gene>
<reference evidence="2 3" key="1">
    <citation type="submission" date="2018-09" db="EMBL/GenBank/DDBJ databases">
        <title>Paenibacillus aracenensis nov. sp. isolated from a cave in southern Spain.</title>
        <authorList>
            <person name="Jurado V."/>
            <person name="Gutierrez-Patricio S."/>
            <person name="Gonzalez-Pimentel J.L."/>
            <person name="Miller A.Z."/>
            <person name="Laiz L."/>
            <person name="Saiz-Jimenez C."/>
        </authorList>
    </citation>
    <scope>NUCLEOTIDE SEQUENCE [LARGE SCALE GENOMIC DNA]</scope>
    <source>
        <strain evidence="2 3">JCM 19203</strain>
    </source>
</reference>
<dbReference type="Proteomes" id="UP000267798">
    <property type="component" value="Unassembled WGS sequence"/>
</dbReference>
<name>A0A3A6Q0R5_9BACL</name>
<dbReference type="SUPFAM" id="SSF55920">
    <property type="entry name" value="Creatinase/aminopeptidase"/>
    <property type="match status" value="1"/>
</dbReference>